<accession>A0AAD3S6Z9</accession>
<protein>
    <submittedName>
        <fullName evidence="2">Uncharacterized protein</fullName>
    </submittedName>
</protein>
<comment type="caution">
    <text evidence="2">The sequence shown here is derived from an EMBL/GenBank/DDBJ whole genome shotgun (WGS) entry which is preliminary data.</text>
</comment>
<proteinExistence type="predicted"/>
<keyword evidence="3" id="KW-1185">Reference proteome</keyword>
<gene>
    <name evidence="2" type="ORF">Nepgr_007443</name>
</gene>
<reference evidence="2" key="1">
    <citation type="submission" date="2023-05" db="EMBL/GenBank/DDBJ databases">
        <title>Nepenthes gracilis genome sequencing.</title>
        <authorList>
            <person name="Fukushima K."/>
        </authorList>
    </citation>
    <scope>NUCLEOTIDE SEQUENCE</scope>
    <source>
        <strain evidence="2">SING2019-196</strain>
    </source>
</reference>
<name>A0AAD3S6Z9_NEPGR</name>
<dbReference type="Proteomes" id="UP001279734">
    <property type="component" value="Unassembled WGS sequence"/>
</dbReference>
<evidence type="ECO:0000313" key="2">
    <source>
        <dbReference type="EMBL" id="GMH05603.1"/>
    </source>
</evidence>
<dbReference type="AlphaFoldDB" id="A0AAD3S6Z9"/>
<sequence length="132" mass="15694">MVWTMQKQAEQKPMQKQKLPFVLHINLWTPEKLYIAFFNVIHAVQIESWHPSNLAEQSLKTLNISRNRVDHSGNFDQITKEREEIRRESEDMHNRLEESKKGDEELDEDGKRIPWDSDLLCDMLLLDELIPP</sequence>
<evidence type="ECO:0000313" key="3">
    <source>
        <dbReference type="Proteomes" id="UP001279734"/>
    </source>
</evidence>
<feature type="region of interest" description="Disordered" evidence="1">
    <location>
        <begin position="80"/>
        <end position="111"/>
    </location>
</feature>
<evidence type="ECO:0000256" key="1">
    <source>
        <dbReference type="SAM" id="MobiDB-lite"/>
    </source>
</evidence>
<organism evidence="2 3">
    <name type="scientific">Nepenthes gracilis</name>
    <name type="common">Slender pitcher plant</name>
    <dbReference type="NCBI Taxonomy" id="150966"/>
    <lineage>
        <taxon>Eukaryota</taxon>
        <taxon>Viridiplantae</taxon>
        <taxon>Streptophyta</taxon>
        <taxon>Embryophyta</taxon>
        <taxon>Tracheophyta</taxon>
        <taxon>Spermatophyta</taxon>
        <taxon>Magnoliopsida</taxon>
        <taxon>eudicotyledons</taxon>
        <taxon>Gunneridae</taxon>
        <taxon>Pentapetalae</taxon>
        <taxon>Caryophyllales</taxon>
        <taxon>Nepenthaceae</taxon>
        <taxon>Nepenthes</taxon>
    </lineage>
</organism>
<dbReference type="EMBL" id="BSYO01000006">
    <property type="protein sequence ID" value="GMH05603.1"/>
    <property type="molecule type" value="Genomic_DNA"/>
</dbReference>